<gene>
    <name evidence="2" type="ORF">B0H17DRAFT_1334248</name>
</gene>
<proteinExistence type="predicted"/>
<organism evidence="2 3">
    <name type="scientific">Mycena rosella</name>
    <name type="common">Pink bonnet</name>
    <name type="synonym">Agaricus rosellus</name>
    <dbReference type="NCBI Taxonomy" id="1033263"/>
    <lineage>
        <taxon>Eukaryota</taxon>
        <taxon>Fungi</taxon>
        <taxon>Dikarya</taxon>
        <taxon>Basidiomycota</taxon>
        <taxon>Agaricomycotina</taxon>
        <taxon>Agaricomycetes</taxon>
        <taxon>Agaricomycetidae</taxon>
        <taxon>Agaricales</taxon>
        <taxon>Marasmiineae</taxon>
        <taxon>Mycenaceae</taxon>
        <taxon>Mycena</taxon>
    </lineage>
</organism>
<dbReference type="Proteomes" id="UP001221757">
    <property type="component" value="Unassembled WGS sequence"/>
</dbReference>
<evidence type="ECO:0000313" key="2">
    <source>
        <dbReference type="EMBL" id="KAJ7677553.1"/>
    </source>
</evidence>
<feature type="region of interest" description="Disordered" evidence="1">
    <location>
        <begin position="1"/>
        <end position="66"/>
    </location>
</feature>
<evidence type="ECO:0000256" key="1">
    <source>
        <dbReference type="SAM" id="MobiDB-lite"/>
    </source>
</evidence>
<feature type="compositionally biased region" description="Basic and acidic residues" evidence="1">
    <location>
        <begin position="19"/>
        <end position="32"/>
    </location>
</feature>
<comment type="caution">
    <text evidence="2">The sequence shown here is derived from an EMBL/GenBank/DDBJ whole genome shotgun (WGS) entry which is preliminary data.</text>
</comment>
<protein>
    <submittedName>
        <fullName evidence="2">Uncharacterized protein</fullName>
    </submittedName>
</protein>
<reference evidence="2" key="1">
    <citation type="submission" date="2023-03" db="EMBL/GenBank/DDBJ databases">
        <title>Massive genome expansion in bonnet fungi (Mycena s.s.) driven by repeated elements and novel gene families across ecological guilds.</title>
        <authorList>
            <consortium name="Lawrence Berkeley National Laboratory"/>
            <person name="Harder C.B."/>
            <person name="Miyauchi S."/>
            <person name="Viragh M."/>
            <person name="Kuo A."/>
            <person name="Thoen E."/>
            <person name="Andreopoulos B."/>
            <person name="Lu D."/>
            <person name="Skrede I."/>
            <person name="Drula E."/>
            <person name="Henrissat B."/>
            <person name="Morin E."/>
            <person name="Kohler A."/>
            <person name="Barry K."/>
            <person name="LaButti K."/>
            <person name="Morin E."/>
            <person name="Salamov A."/>
            <person name="Lipzen A."/>
            <person name="Mereny Z."/>
            <person name="Hegedus B."/>
            <person name="Baldrian P."/>
            <person name="Stursova M."/>
            <person name="Weitz H."/>
            <person name="Taylor A."/>
            <person name="Grigoriev I.V."/>
            <person name="Nagy L.G."/>
            <person name="Martin F."/>
            <person name="Kauserud H."/>
        </authorList>
    </citation>
    <scope>NUCLEOTIDE SEQUENCE</scope>
    <source>
        <strain evidence="2">CBHHK067</strain>
    </source>
</reference>
<keyword evidence="3" id="KW-1185">Reference proteome</keyword>
<name>A0AAD7GCW8_MYCRO</name>
<evidence type="ECO:0000313" key="3">
    <source>
        <dbReference type="Proteomes" id="UP001221757"/>
    </source>
</evidence>
<dbReference type="AlphaFoldDB" id="A0AAD7GCW8"/>
<sequence>MEAWQGSGAPYQPACLDSAGDRGRDTHPEAERSSPPPSDFTPRPALTASGVHGGARGGASSLSYKFPPARHDVESASHPIPHHPPASIFARQRTQRIALRRRMRTRTPGICILPVDSAFGIWSGTPSGSTSTEALDGRAFRVCPVARLIWGGFGVGRIFFGAGRAHGWSPPPPNHC</sequence>
<dbReference type="EMBL" id="JARKIE010000137">
    <property type="protein sequence ID" value="KAJ7677553.1"/>
    <property type="molecule type" value="Genomic_DNA"/>
</dbReference>
<accession>A0AAD7GCW8</accession>